<dbReference type="InterPro" id="IPR007630">
    <property type="entry name" value="RNA_pol_sigma70_r4"/>
</dbReference>
<comment type="caution">
    <text evidence="2">The sequence shown here is derived from an EMBL/GenBank/DDBJ whole genome shotgun (WGS) entry which is preliminary data.</text>
</comment>
<protein>
    <recommendedName>
        <fullName evidence="1">RNA polymerase sigma-70 region 4 domain-containing protein</fullName>
    </recommendedName>
</protein>
<organism evidence="2">
    <name type="scientific">marine sediment metagenome</name>
    <dbReference type="NCBI Taxonomy" id="412755"/>
    <lineage>
        <taxon>unclassified sequences</taxon>
        <taxon>metagenomes</taxon>
        <taxon>ecological metagenomes</taxon>
    </lineage>
</organism>
<dbReference type="GO" id="GO:0003700">
    <property type="term" value="F:DNA-binding transcription factor activity"/>
    <property type="evidence" value="ECO:0007669"/>
    <property type="project" value="InterPro"/>
</dbReference>
<dbReference type="Gene3D" id="1.10.10.10">
    <property type="entry name" value="Winged helix-like DNA-binding domain superfamily/Winged helix DNA-binding domain"/>
    <property type="match status" value="1"/>
</dbReference>
<dbReference type="Pfam" id="PF04545">
    <property type="entry name" value="Sigma70_r4"/>
    <property type="match status" value="1"/>
</dbReference>
<dbReference type="InterPro" id="IPR036388">
    <property type="entry name" value="WH-like_DNA-bd_sf"/>
</dbReference>
<dbReference type="AlphaFoldDB" id="A0A0F9K408"/>
<sequence>MGRSSVGVDKSVELWYNKHMKYKSNTKTTRNKAIISLRVNDPSLSLVEIGEMFNISKQKVSFIIKRHYRRLNDCTREVQD</sequence>
<dbReference type="EMBL" id="LAZR01010006">
    <property type="protein sequence ID" value="KKM69336.1"/>
    <property type="molecule type" value="Genomic_DNA"/>
</dbReference>
<dbReference type="GO" id="GO:0006352">
    <property type="term" value="P:DNA-templated transcription initiation"/>
    <property type="evidence" value="ECO:0007669"/>
    <property type="project" value="InterPro"/>
</dbReference>
<evidence type="ECO:0000259" key="1">
    <source>
        <dbReference type="Pfam" id="PF04545"/>
    </source>
</evidence>
<name>A0A0F9K408_9ZZZZ</name>
<dbReference type="SUPFAM" id="SSF88659">
    <property type="entry name" value="Sigma3 and sigma4 domains of RNA polymerase sigma factors"/>
    <property type="match status" value="1"/>
</dbReference>
<gene>
    <name evidence="2" type="ORF">LCGC14_1451820</name>
</gene>
<feature type="domain" description="RNA polymerase sigma-70 region 4" evidence="1">
    <location>
        <begin position="29"/>
        <end position="71"/>
    </location>
</feature>
<dbReference type="InterPro" id="IPR013324">
    <property type="entry name" value="RNA_pol_sigma_r3/r4-like"/>
</dbReference>
<accession>A0A0F9K408</accession>
<evidence type="ECO:0000313" key="2">
    <source>
        <dbReference type="EMBL" id="KKM69336.1"/>
    </source>
</evidence>
<proteinExistence type="predicted"/>
<reference evidence="2" key="1">
    <citation type="journal article" date="2015" name="Nature">
        <title>Complex archaea that bridge the gap between prokaryotes and eukaryotes.</title>
        <authorList>
            <person name="Spang A."/>
            <person name="Saw J.H."/>
            <person name="Jorgensen S.L."/>
            <person name="Zaremba-Niedzwiedzka K."/>
            <person name="Martijn J."/>
            <person name="Lind A.E."/>
            <person name="van Eijk R."/>
            <person name="Schleper C."/>
            <person name="Guy L."/>
            <person name="Ettema T.J."/>
        </authorList>
    </citation>
    <scope>NUCLEOTIDE SEQUENCE</scope>
</reference>